<feature type="compositionally biased region" description="Acidic residues" evidence="2">
    <location>
        <begin position="547"/>
        <end position="561"/>
    </location>
</feature>
<evidence type="ECO:0000313" key="5">
    <source>
        <dbReference type="Proteomes" id="UP000326950"/>
    </source>
</evidence>
<keyword evidence="3" id="KW-0732">Signal</keyword>
<evidence type="ECO:0000313" key="4">
    <source>
        <dbReference type="EMBL" id="KAE8162052.1"/>
    </source>
</evidence>
<dbReference type="GO" id="GO:0070007">
    <property type="term" value="F:glutamic-type endopeptidase activity"/>
    <property type="evidence" value="ECO:0007669"/>
    <property type="project" value="InterPro"/>
</dbReference>
<gene>
    <name evidence="4" type="ORF">BDV40DRAFT_312831</name>
</gene>
<dbReference type="InterPro" id="IPR038656">
    <property type="entry name" value="Peptidase_G1_sf"/>
</dbReference>
<dbReference type="GO" id="GO:0006508">
    <property type="term" value="P:proteolysis"/>
    <property type="evidence" value="ECO:0007669"/>
    <property type="project" value="InterPro"/>
</dbReference>
<name>A0A5N6UTT0_ASPTM</name>
<evidence type="ECO:0000256" key="1">
    <source>
        <dbReference type="PIRSR" id="PIRSR600250-50"/>
    </source>
</evidence>
<dbReference type="InterPro" id="IPR000250">
    <property type="entry name" value="Peptidase_G1"/>
</dbReference>
<feature type="region of interest" description="Disordered" evidence="2">
    <location>
        <begin position="540"/>
        <end position="561"/>
    </location>
</feature>
<proteinExistence type="predicted"/>
<dbReference type="PRINTS" id="PR00977">
    <property type="entry name" value="SCYTLDPTASE"/>
</dbReference>
<organism evidence="4 5">
    <name type="scientific">Aspergillus tamarii</name>
    <dbReference type="NCBI Taxonomy" id="41984"/>
    <lineage>
        <taxon>Eukaryota</taxon>
        <taxon>Fungi</taxon>
        <taxon>Dikarya</taxon>
        <taxon>Ascomycota</taxon>
        <taxon>Pezizomycotina</taxon>
        <taxon>Eurotiomycetes</taxon>
        <taxon>Eurotiomycetidae</taxon>
        <taxon>Eurotiales</taxon>
        <taxon>Aspergillaceae</taxon>
        <taxon>Aspergillus</taxon>
        <taxon>Aspergillus subgen. Circumdati</taxon>
    </lineage>
</organism>
<evidence type="ECO:0000256" key="3">
    <source>
        <dbReference type="SAM" id="SignalP"/>
    </source>
</evidence>
<accession>A0A5N6UTT0</accession>
<dbReference type="InterPro" id="IPR013320">
    <property type="entry name" value="ConA-like_dom_sf"/>
</dbReference>
<dbReference type="OrthoDB" id="2862635at2759"/>
<dbReference type="PANTHER" id="PTHR37536">
    <property type="entry name" value="PUTATIVE (AFU_ORTHOLOGUE AFUA_3G02970)-RELATED"/>
    <property type="match status" value="1"/>
</dbReference>
<feature type="signal peptide" evidence="3">
    <location>
        <begin position="1"/>
        <end position="19"/>
    </location>
</feature>
<dbReference type="AlphaFoldDB" id="A0A5N6UTT0"/>
<sequence length="561" mass="60613">MKLSSSLALTALLTGTALAGPHGQGLRARRFQGPGWLGEIDIDSLPEAQAGQPSAQITAAPQAKSKAIAHSQAQSEDNYKINENWAGAVQETAPAASASYSYVAATFTLPSVTPTAASSSETQAASFWVGIDGATSGDAIWQAGVDIYVQNGQPSFAGWYEWYPANSVDIDLEFNFGDVVFTSVESTSNSEGVAVIENLTTGKNATVTASAPAATATLTGQNAEWILEDLAVDGDGLTFVDFGEATFTGCVAKADGKQLQQNVASGQSSPDRQGQDQPGLQPAIHEIQQPQGASSGKAAIVPSPNPKCARYFATLMEAQWKCFGLSSLCQSTFDLAGLFIKLEASKANTVYYTLQSRIAVVGLTREYTTSVKDGFSRGMSEEAVRALIFQKTMFDLGMPNKCIDMRAFEWKRDKLIEGFDRSISCALRWKRLYDEIGVPEVFLIRSEPAVTDNGEQIPDLDFMSLSDEKYESLMNRLLSPTLGLKETCLKLSGVVDMIQRLRELNQLAVQRDFLAEELERRVKNVLGDHNYLYGSPDGDFDCSKDGGDDDDDESMLDIEAC</sequence>
<feature type="active site" description="Proton acceptor" evidence="1">
    <location>
        <position position="228"/>
    </location>
</feature>
<dbReference type="PANTHER" id="PTHR37536:SF1">
    <property type="entry name" value="ASPERGILLOPEPSIN, PUTAITVE (AFU_ORTHOLOGUE AFUA_7G01200)"/>
    <property type="match status" value="1"/>
</dbReference>
<dbReference type="Gene3D" id="2.60.120.700">
    <property type="entry name" value="Peptidase G1"/>
    <property type="match status" value="1"/>
</dbReference>
<dbReference type="SUPFAM" id="SSF49899">
    <property type="entry name" value="Concanavalin A-like lectins/glucanases"/>
    <property type="match status" value="1"/>
</dbReference>
<evidence type="ECO:0000256" key="2">
    <source>
        <dbReference type="SAM" id="MobiDB-lite"/>
    </source>
</evidence>
<feature type="chain" id="PRO_5025059058" evidence="3">
    <location>
        <begin position="20"/>
        <end position="561"/>
    </location>
</feature>
<protein>
    <submittedName>
        <fullName evidence="4">Peptidase A4 family-domain-containing protein</fullName>
    </submittedName>
</protein>
<reference evidence="4 5" key="1">
    <citation type="submission" date="2019-04" db="EMBL/GenBank/DDBJ databases">
        <title>Friends and foes A comparative genomics study of 23 Aspergillus species from section Flavi.</title>
        <authorList>
            <consortium name="DOE Joint Genome Institute"/>
            <person name="Kjaerbolling I."/>
            <person name="Vesth T."/>
            <person name="Frisvad J.C."/>
            <person name="Nybo J.L."/>
            <person name="Theobald S."/>
            <person name="Kildgaard S."/>
            <person name="Isbrandt T."/>
            <person name="Kuo A."/>
            <person name="Sato A."/>
            <person name="Lyhne E.K."/>
            <person name="Kogle M.E."/>
            <person name="Wiebenga A."/>
            <person name="Kun R.S."/>
            <person name="Lubbers R.J."/>
            <person name="Makela M.R."/>
            <person name="Barry K."/>
            <person name="Chovatia M."/>
            <person name="Clum A."/>
            <person name="Daum C."/>
            <person name="Haridas S."/>
            <person name="He G."/>
            <person name="LaButti K."/>
            <person name="Lipzen A."/>
            <person name="Mondo S."/>
            <person name="Riley R."/>
            <person name="Salamov A."/>
            <person name="Simmons B.A."/>
            <person name="Magnuson J.K."/>
            <person name="Henrissat B."/>
            <person name="Mortensen U.H."/>
            <person name="Larsen T.O."/>
            <person name="Devries R.P."/>
            <person name="Grigoriev I.V."/>
            <person name="Machida M."/>
            <person name="Baker S.E."/>
            <person name="Andersen M.R."/>
        </authorList>
    </citation>
    <scope>NUCLEOTIDE SEQUENCE [LARGE SCALE GENOMIC DNA]</scope>
    <source>
        <strain evidence="4 5">CBS 117626</strain>
    </source>
</reference>
<keyword evidence="5" id="KW-1185">Reference proteome</keyword>
<dbReference type="Pfam" id="PF01828">
    <property type="entry name" value="Peptidase_A4"/>
    <property type="match status" value="1"/>
</dbReference>
<dbReference type="CDD" id="cd13426">
    <property type="entry name" value="Peptidase_G1"/>
    <property type="match status" value="1"/>
</dbReference>
<dbReference type="EMBL" id="ML738634">
    <property type="protein sequence ID" value="KAE8162052.1"/>
    <property type="molecule type" value="Genomic_DNA"/>
</dbReference>
<dbReference type="Proteomes" id="UP000326950">
    <property type="component" value="Unassembled WGS sequence"/>
</dbReference>